<reference evidence="2 3" key="1">
    <citation type="submission" date="2021-06" db="EMBL/GenBank/DDBJ databases">
        <authorList>
            <person name="Palmer J.M."/>
        </authorList>
    </citation>
    <scope>NUCLEOTIDE SEQUENCE [LARGE SCALE GENOMIC DNA]</scope>
    <source>
        <strain evidence="3">if_2019</strain>
        <tissue evidence="2">Muscle</tissue>
    </source>
</reference>
<gene>
    <name evidence="2" type="ORF">ILYODFUR_001722</name>
</gene>
<evidence type="ECO:0000313" key="2">
    <source>
        <dbReference type="EMBL" id="MEQ2250522.1"/>
    </source>
</evidence>
<dbReference type="Proteomes" id="UP001482620">
    <property type="component" value="Unassembled WGS sequence"/>
</dbReference>
<comment type="caution">
    <text evidence="2">The sequence shown here is derived from an EMBL/GenBank/DDBJ whole genome shotgun (WGS) entry which is preliminary data.</text>
</comment>
<protein>
    <submittedName>
        <fullName evidence="2">Uncharacterized protein</fullName>
    </submittedName>
</protein>
<evidence type="ECO:0000313" key="3">
    <source>
        <dbReference type="Proteomes" id="UP001482620"/>
    </source>
</evidence>
<accession>A0ABV0V340</accession>
<proteinExistence type="predicted"/>
<sequence>MKTSHKMASVSGKAEKASKFEMLKLLENSRKERDEALQRENVLRERVRQNETRLRSTEGLKQKLKILTVDNKELRKQVKALRTEIGLESSPNFTGKTTKDIVNDLQEKERECNSLIEKTRKLSSTIDDLTAELSNVVTSKTLLEDQVQSLQQNLKDMTNNQRRLLKLWEDKKTQREQLALPAITQKFFTHKAVQTDMSINSYQKLPPNAFETKQITQDSDKNRDLDKDSFLSFGNGFHLSKKTLVHDET</sequence>
<keyword evidence="3" id="KW-1185">Reference proteome</keyword>
<name>A0ABV0V340_9TELE</name>
<keyword evidence="1" id="KW-0175">Coiled coil</keyword>
<dbReference type="EMBL" id="JAHRIQ010092760">
    <property type="protein sequence ID" value="MEQ2250522.1"/>
    <property type="molecule type" value="Genomic_DNA"/>
</dbReference>
<feature type="coiled-coil region" evidence="1">
    <location>
        <begin position="26"/>
        <end position="167"/>
    </location>
</feature>
<organism evidence="2 3">
    <name type="scientific">Ilyodon furcidens</name>
    <name type="common">goldbreast splitfin</name>
    <dbReference type="NCBI Taxonomy" id="33524"/>
    <lineage>
        <taxon>Eukaryota</taxon>
        <taxon>Metazoa</taxon>
        <taxon>Chordata</taxon>
        <taxon>Craniata</taxon>
        <taxon>Vertebrata</taxon>
        <taxon>Euteleostomi</taxon>
        <taxon>Actinopterygii</taxon>
        <taxon>Neopterygii</taxon>
        <taxon>Teleostei</taxon>
        <taxon>Neoteleostei</taxon>
        <taxon>Acanthomorphata</taxon>
        <taxon>Ovalentaria</taxon>
        <taxon>Atherinomorphae</taxon>
        <taxon>Cyprinodontiformes</taxon>
        <taxon>Goodeidae</taxon>
        <taxon>Ilyodon</taxon>
    </lineage>
</organism>
<evidence type="ECO:0000256" key="1">
    <source>
        <dbReference type="SAM" id="Coils"/>
    </source>
</evidence>